<dbReference type="HOGENOM" id="CLU_938029_0_0_1"/>
<dbReference type="SUPFAM" id="SSF140663">
    <property type="entry name" value="TTHA0068-like"/>
    <property type="match status" value="2"/>
</dbReference>
<sequence>MLLHGILQCAVGHHLFNQNHRGAMMELGEGLRKLRLNDDDNATTIPFCRFQEEVAAAFNFIYRTQKEFAACTDDLCLTMDGSISPTSCLATSLRGSSFTACSCKQKVLAAGDGGEEGVEVALREGPVGEHRLQQRVVAPRVHVTAVTATGTAGTVEYLIPKHAVHSLSRQAGSSNFNGIPALLVPFATATHAHHANEAIVDGALAPPPPTVVAPPLGLTSAAATASSRHGNHRGAMMELGEGLRKLRLNDDDNATTIPFCRFQEEVAAAFNFIYRTQKEFAACTDDLCLTMDGSISPTSCLATSLRGSSFTACSCKQKWMMFQP</sequence>
<evidence type="ECO:0000313" key="2">
    <source>
        <dbReference type="Proteomes" id="UP000006038"/>
    </source>
</evidence>
<reference evidence="1" key="2">
    <citation type="submission" date="2013-04" db="UniProtKB">
        <authorList>
            <consortium name="EnsemblPlants"/>
        </authorList>
    </citation>
    <scope>IDENTIFICATION</scope>
</reference>
<dbReference type="InterPro" id="IPR005500">
    <property type="entry name" value="DUF309"/>
</dbReference>
<dbReference type="AlphaFoldDB" id="J3NB22"/>
<dbReference type="STRING" id="4533.J3NB22"/>
<proteinExistence type="predicted"/>
<dbReference type="PANTHER" id="PTHR34796:SF1">
    <property type="entry name" value="EXPRESSED PROTEIN"/>
    <property type="match status" value="1"/>
</dbReference>
<protein>
    <submittedName>
        <fullName evidence="1">Uncharacterized protein</fullName>
    </submittedName>
</protein>
<keyword evidence="2" id="KW-1185">Reference proteome</keyword>
<organism evidence="1">
    <name type="scientific">Oryza brachyantha</name>
    <name type="common">malo sina</name>
    <dbReference type="NCBI Taxonomy" id="4533"/>
    <lineage>
        <taxon>Eukaryota</taxon>
        <taxon>Viridiplantae</taxon>
        <taxon>Streptophyta</taxon>
        <taxon>Embryophyta</taxon>
        <taxon>Tracheophyta</taxon>
        <taxon>Spermatophyta</taxon>
        <taxon>Magnoliopsida</taxon>
        <taxon>Liliopsida</taxon>
        <taxon>Poales</taxon>
        <taxon>Poaceae</taxon>
        <taxon>BOP clade</taxon>
        <taxon>Oryzoideae</taxon>
        <taxon>Oryzeae</taxon>
        <taxon>Oryzinae</taxon>
        <taxon>Oryza</taxon>
    </lineage>
</organism>
<dbReference type="Proteomes" id="UP000006038">
    <property type="component" value="Chromosome 12"/>
</dbReference>
<dbReference type="EnsemblPlants" id="OB12G11800.1">
    <property type="protein sequence ID" value="OB12G11800.1"/>
    <property type="gene ID" value="OB12G11800"/>
</dbReference>
<dbReference type="eggNOG" id="ENOG502QW8C">
    <property type="taxonomic scope" value="Eukaryota"/>
</dbReference>
<dbReference type="Gramene" id="OB12G11800.1">
    <property type="protein sequence ID" value="OB12G11800.1"/>
    <property type="gene ID" value="OB12G11800"/>
</dbReference>
<dbReference type="Gene3D" id="1.10.3450.10">
    <property type="entry name" value="TTHA0068-like"/>
    <property type="match status" value="1"/>
</dbReference>
<evidence type="ECO:0000313" key="1">
    <source>
        <dbReference type="EnsemblPlants" id="OB12G11800.1"/>
    </source>
</evidence>
<dbReference type="InterPro" id="IPR023203">
    <property type="entry name" value="TTHA0068_sf"/>
</dbReference>
<reference evidence="1" key="1">
    <citation type="journal article" date="2013" name="Nat. Commun.">
        <title>Whole-genome sequencing of Oryza brachyantha reveals mechanisms underlying Oryza genome evolution.</title>
        <authorList>
            <person name="Chen J."/>
            <person name="Huang Q."/>
            <person name="Gao D."/>
            <person name="Wang J."/>
            <person name="Lang Y."/>
            <person name="Liu T."/>
            <person name="Li B."/>
            <person name="Bai Z."/>
            <person name="Luis Goicoechea J."/>
            <person name="Liang C."/>
            <person name="Chen C."/>
            <person name="Zhang W."/>
            <person name="Sun S."/>
            <person name="Liao Y."/>
            <person name="Zhang X."/>
            <person name="Yang L."/>
            <person name="Song C."/>
            <person name="Wang M."/>
            <person name="Shi J."/>
            <person name="Liu G."/>
            <person name="Liu J."/>
            <person name="Zhou H."/>
            <person name="Zhou W."/>
            <person name="Yu Q."/>
            <person name="An N."/>
            <person name="Chen Y."/>
            <person name="Cai Q."/>
            <person name="Wang B."/>
            <person name="Liu B."/>
            <person name="Min J."/>
            <person name="Huang Y."/>
            <person name="Wu H."/>
            <person name="Li Z."/>
            <person name="Zhang Y."/>
            <person name="Yin Y."/>
            <person name="Song W."/>
            <person name="Jiang J."/>
            <person name="Jackson S.A."/>
            <person name="Wing R.A."/>
            <person name="Wang J."/>
            <person name="Chen M."/>
        </authorList>
    </citation>
    <scope>NUCLEOTIDE SEQUENCE [LARGE SCALE GENOMIC DNA]</scope>
    <source>
        <strain evidence="1">cv. IRGC 101232</strain>
    </source>
</reference>
<dbReference type="PANTHER" id="PTHR34796">
    <property type="entry name" value="EXPRESSED PROTEIN"/>
    <property type="match status" value="1"/>
</dbReference>
<name>J3NB22_ORYBR</name>
<accession>J3NB22</accession>